<protein>
    <recommendedName>
        <fullName evidence="1">Kinesin-like KIF1-type domain-containing protein</fullName>
    </recommendedName>
</protein>
<dbReference type="InterPro" id="IPR022140">
    <property type="entry name" value="Kinesin-like_KIF1-typ"/>
</dbReference>
<dbReference type="OrthoDB" id="3176171at2759"/>
<evidence type="ECO:0000313" key="3">
    <source>
        <dbReference type="Proteomes" id="UP000271098"/>
    </source>
</evidence>
<organism evidence="2 3">
    <name type="scientific">Gongylonema pulchrum</name>
    <dbReference type="NCBI Taxonomy" id="637853"/>
    <lineage>
        <taxon>Eukaryota</taxon>
        <taxon>Metazoa</taxon>
        <taxon>Ecdysozoa</taxon>
        <taxon>Nematoda</taxon>
        <taxon>Chromadorea</taxon>
        <taxon>Rhabditida</taxon>
        <taxon>Spirurina</taxon>
        <taxon>Spiruromorpha</taxon>
        <taxon>Spiruroidea</taxon>
        <taxon>Gongylonematidae</taxon>
        <taxon>Gongylonema</taxon>
    </lineage>
</organism>
<accession>A0A3P7Q6M7</accession>
<dbReference type="Proteomes" id="UP000271098">
    <property type="component" value="Unassembled WGS sequence"/>
</dbReference>
<gene>
    <name evidence="2" type="ORF">GPUH_LOCUS16284</name>
</gene>
<dbReference type="AlphaFoldDB" id="A0A3P7Q6M7"/>
<evidence type="ECO:0000313" key="2">
    <source>
        <dbReference type="EMBL" id="VDN27592.1"/>
    </source>
</evidence>
<feature type="domain" description="Kinesin-like KIF1-type" evidence="1">
    <location>
        <begin position="238"/>
        <end position="259"/>
    </location>
</feature>
<evidence type="ECO:0000259" key="1">
    <source>
        <dbReference type="Pfam" id="PF12423"/>
    </source>
</evidence>
<name>A0A3P7Q6M7_9BILA</name>
<sequence>MLTERTLLRNGYRLLIGNNHFFRVNCPKETVDMSASIMEESNAILFDYYDAWQEVNSGMNANPITTAVDQYMEQITKKHEEAKQAALEQQYEAFERYIQGLTQSFTPSTPMTPNFGYLTPLGTPGSQFPPIGFPANPRASVRSKFFNWAQKREEMFKENLARLKSDIVRANALAREANMIASELSLCRRPITYDVTLQIPAANLRPSKIKEGAFVCEPFIVVKRAGIDGYQLWSTAQLENKLIDMREMYNEKITGVERGDACTSDQTVEQDDFAFQNDSDIDISCSSFGENVFESQVDVNCYQ</sequence>
<dbReference type="EMBL" id="UYRT01083535">
    <property type="protein sequence ID" value="VDN27592.1"/>
    <property type="molecule type" value="Genomic_DNA"/>
</dbReference>
<reference evidence="2 3" key="1">
    <citation type="submission" date="2018-11" db="EMBL/GenBank/DDBJ databases">
        <authorList>
            <consortium name="Pathogen Informatics"/>
        </authorList>
    </citation>
    <scope>NUCLEOTIDE SEQUENCE [LARGE SCALE GENOMIC DNA]</scope>
</reference>
<keyword evidence="3" id="KW-1185">Reference proteome</keyword>
<dbReference type="Gene3D" id="2.60.200.20">
    <property type="match status" value="1"/>
</dbReference>
<proteinExistence type="predicted"/>
<dbReference type="Pfam" id="PF12423">
    <property type="entry name" value="KIF1B"/>
    <property type="match status" value="1"/>
</dbReference>